<accession>A0A1M5Y3G3</accession>
<dbReference type="STRING" id="1121306.SAMN02745196_02607"/>
<feature type="domain" description="Fe/B12 periplasmic-binding" evidence="3">
    <location>
        <begin position="100"/>
        <end position="366"/>
    </location>
</feature>
<dbReference type="AlphaFoldDB" id="A0A1M5Y3G3"/>
<gene>
    <name evidence="4" type="ORF">SAMN02745196_02607</name>
</gene>
<evidence type="ECO:0000256" key="2">
    <source>
        <dbReference type="SAM" id="SignalP"/>
    </source>
</evidence>
<name>A0A1M5Y3G3_9CLOT</name>
<feature type="signal peptide" evidence="2">
    <location>
        <begin position="1"/>
        <end position="25"/>
    </location>
</feature>
<dbReference type="InterPro" id="IPR050902">
    <property type="entry name" value="ABC_Transporter_SBP"/>
</dbReference>
<evidence type="ECO:0000313" key="5">
    <source>
        <dbReference type="Proteomes" id="UP000184526"/>
    </source>
</evidence>
<dbReference type="Gene3D" id="3.40.50.1980">
    <property type="entry name" value="Nitrogenase molybdenum iron protein domain"/>
    <property type="match status" value="2"/>
</dbReference>
<feature type="chain" id="PRO_5012974448" evidence="2">
    <location>
        <begin position="26"/>
        <end position="379"/>
    </location>
</feature>
<evidence type="ECO:0000313" key="4">
    <source>
        <dbReference type="EMBL" id="SHI06344.1"/>
    </source>
</evidence>
<dbReference type="RefSeq" id="WP_072832450.1">
    <property type="nucleotide sequence ID" value="NZ_FQXP01000011.1"/>
</dbReference>
<keyword evidence="5" id="KW-1185">Reference proteome</keyword>
<dbReference type="EMBL" id="FQXP01000011">
    <property type="protein sequence ID" value="SHI06344.1"/>
    <property type="molecule type" value="Genomic_DNA"/>
</dbReference>
<sequence length="379" mass="42788">MKNTKSLLKKVMSCFLISTMLLVGAVGCGNDGTKAENKSEVKENEKLELKYAKGFSIEYLEDGLKKVVDGENRTLILVPEGKTVPEKYKNEIVINTPIKSVYIASTTQACSLRAIDELGTVTAVDTKESNWTIPEIKDGIKDGKVTFLGDAKNPDYEKLATLKPDLTIVYTGPSGQHDLIAKLEELKLNYVVDNEYMEDNPYGRMEWTKLIAAFYNKEKEAGKHLDEAVKKVEEASKKLNTSKKPKIVWAMVSKGTVYVPKKDSYVDKMIEMAGGENVFDSMDVGDGKISLEQLYEKAKDADIFMYSSTRNYTPDLQAIFEKAPLLKDIDCVKNGNMWVFHEDYWQSIDKTDEVIIDLMEVLYPGQTGEQVRHFLNYKE</sequence>
<dbReference type="SUPFAM" id="SSF53807">
    <property type="entry name" value="Helical backbone' metal receptor"/>
    <property type="match status" value="1"/>
</dbReference>
<comment type="similarity">
    <text evidence="1">Belongs to the bacterial solute-binding protein 8 family.</text>
</comment>
<keyword evidence="2" id="KW-0732">Signal</keyword>
<dbReference type="PROSITE" id="PS50983">
    <property type="entry name" value="FE_B12_PBP"/>
    <property type="match status" value="1"/>
</dbReference>
<organism evidence="4 5">
    <name type="scientific">Clostridium collagenovorans DSM 3089</name>
    <dbReference type="NCBI Taxonomy" id="1121306"/>
    <lineage>
        <taxon>Bacteria</taxon>
        <taxon>Bacillati</taxon>
        <taxon>Bacillota</taxon>
        <taxon>Clostridia</taxon>
        <taxon>Eubacteriales</taxon>
        <taxon>Clostridiaceae</taxon>
        <taxon>Clostridium</taxon>
    </lineage>
</organism>
<evidence type="ECO:0000256" key="1">
    <source>
        <dbReference type="ARBA" id="ARBA00008814"/>
    </source>
</evidence>
<dbReference type="InterPro" id="IPR002491">
    <property type="entry name" value="ABC_transptr_periplasmic_BD"/>
</dbReference>
<dbReference type="PANTHER" id="PTHR30535">
    <property type="entry name" value="VITAMIN B12-BINDING PROTEIN"/>
    <property type="match status" value="1"/>
</dbReference>
<dbReference type="Proteomes" id="UP000184526">
    <property type="component" value="Unassembled WGS sequence"/>
</dbReference>
<reference evidence="4 5" key="1">
    <citation type="submission" date="2016-11" db="EMBL/GenBank/DDBJ databases">
        <authorList>
            <person name="Jaros S."/>
            <person name="Januszkiewicz K."/>
            <person name="Wedrychowicz H."/>
        </authorList>
    </citation>
    <scope>NUCLEOTIDE SEQUENCE [LARGE SCALE GENOMIC DNA]</scope>
    <source>
        <strain evidence="4 5">DSM 3089</strain>
    </source>
</reference>
<evidence type="ECO:0000259" key="3">
    <source>
        <dbReference type="PROSITE" id="PS50983"/>
    </source>
</evidence>
<protein>
    <submittedName>
        <fullName evidence="4">Iron complex transport system substrate-binding protein</fullName>
    </submittedName>
</protein>
<dbReference type="PROSITE" id="PS51257">
    <property type="entry name" value="PROKAR_LIPOPROTEIN"/>
    <property type="match status" value="1"/>
</dbReference>
<proteinExistence type="inferred from homology"/>
<dbReference type="Pfam" id="PF01497">
    <property type="entry name" value="Peripla_BP_2"/>
    <property type="match status" value="1"/>
</dbReference>
<dbReference type="PANTHER" id="PTHR30535:SF34">
    <property type="entry name" value="MOLYBDATE-BINDING PROTEIN MOLA"/>
    <property type="match status" value="1"/>
</dbReference>